<dbReference type="STRING" id="154538.A0A1M2VI14"/>
<dbReference type="OrthoDB" id="2563669at2759"/>
<dbReference type="Gene3D" id="2.60.120.260">
    <property type="entry name" value="Galactose-binding domain-like"/>
    <property type="match status" value="1"/>
</dbReference>
<comment type="caution">
    <text evidence="1">The sequence shown here is derived from an EMBL/GenBank/DDBJ whole genome shotgun (WGS) entry which is preliminary data.</text>
</comment>
<reference evidence="1 2" key="1">
    <citation type="submission" date="2016-10" db="EMBL/GenBank/DDBJ databases">
        <title>Genome sequence of the basidiomycete white-rot fungus Trametes pubescens.</title>
        <authorList>
            <person name="Makela M.R."/>
            <person name="Granchi Z."/>
            <person name="Peng M."/>
            <person name="De Vries R.P."/>
            <person name="Grigoriev I."/>
            <person name="Riley R."/>
            <person name="Hilden K."/>
        </authorList>
    </citation>
    <scope>NUCLEOTIDE SEQUENCE [LARGE SCALE GENOMIC DNA]</scope>
    <source>
        <strain evidence="1 2">FBCC735</strain>
    </source>
</reference>
<gene>
    <name evidence="1" type="ORF">TRAPUB_1906</name>
</gene>
<accession>A0A1M2VI14</accession>
<protein>
    <submittedName>
        <fullName evidence="1">Uncharacterized protein</fullName>
    </submittedName>
</protein>
<keyword evidence="2" id="KW-1185">Reference proteome</keyword>
<sequence length="281" mass="30467">MLVNTTVSHISPLLTYLPAVAWYEDTPQADPSLDCGRCAPPRPQWHAGLTSGHRVYGGYRESLGRYRVTLDRNSTEYDGFNGGPDVPGYQLFSAPNLPMGQHHISMFNIGNDPARPMFDFSYLMFESAAGNTTVFDHTSDQCVWLPHTAEAWAVDAVSHTTTQDFGSMGMNFTNLNRVLSPHLGTGVAVYGVLSAQSSSFDVTVDDATGFPLSPHTGNDSPTNETTLLYIKTDLYQGPHTLWVQNNRLSGSATATQLSISSLVVFSDAEASPSSTPPANTR</sequence>
<evidence type="ECO:0000313" key="1">
    <source>
        <dbReference type="EMBL" id="OJT07229.1"/>
    </source>
</evidence>
<dbReference type="OMA" id="PMGQHHI"/>
<dbReference type="EMBL" id="MNAD01001207">
    <property type="protein sequence ID" value="OJT07229.1"/>
    <property type="molecule type" value="Genomic_DNA"/>
</dbReference>
<dbReference type="Proteomes" id="UP000184267">
    <property type="component" value="Unassembled WGS sequence"/>
</dbReference>
<dbReference type="AlphaFoldDB" id="A0A1M2VI14"/>
<name>A0A1M2VI14_TRAPU</name>
<organism evidence="1 2">
    <name type="scientific">Trametes pubescens</name>
    <name type="common">White-rot fungus</name>
    <dbReference type="NCBI Taxonomy" id="154538"/>
    <lineage>
        <taxon>Eukaryota</taxon>
        <taxon>Fungi</taxon>
        <taxon>Dikarya</taxon>
        <taxon>Basidiomycota</taxon>
        <taxon>Agaricomycotina</taxon>
        <taxon>Agaricomycetes</taxon>
        <taxon>Polyporales</taxon>
        <taxon>Polyporaceae</taxon>
        <taxon>Trametes</taxon>
    </lineage>
</organism>
<proteinExistence type="predicted"/>
<evidence type="ECO:0000313" key="2">
    <source>
        <dbReference type="Proteomes" id="UP000184267"/>
    </source>
</evidence>